<dbReference type="Pfam" id="PF00353">
    <property type="entry name" value="HemolysinCabind"/>
    <property type="match status" value="4"/>
</dbReference>
<evidence type="ECO:0000256" key="4">
    <source>
        <dbReference type="ARBA" id="ARBA00023026"/>
    </source>
</evidence>
<dbReference type="Pfam" id="PF06594">
    <property type="entry name" value="HCBP_related"/>
    <property type="match status" value="1"/>
</dbReference>
<dbReference type="SUPFAM" id="SSF53955">
    <property type="entry name" value="Lysozyme-like"/>
    <property type="match status" value="1"/>
</dbReference>
<dbReference type="InterPro" id="IPR018392">
    <property type="entry name" value="LysM"/>
</dbReference>
<dbReference type="SUPFAM" id="SSF54106">
    <property type="entry name" value="LysM domain"/>
    <property type="match status" value="1"/>
</dbReference>
<dbReference type="InterPro" id="IPR001343">
    <property type="entry name" value="Hemolysn_Ca-bd"/>
</dbReference>
<dbReference type="Gene3D" id="3.10.350.10">
    <property type="entry name" value="LysM domain"/>
    <property type="match status" value="1"/>
</dbReference>
<comment type="subcellular location">
    <subcellularLocation>
        <location evidence="1">Membrane</location>
    </subcellularLocation>
</comment>
<dbReference type="InterPro" id="IPR001387">
    <property type="entry name" value="Cro/C1-type_HTH"/>
</dbReference>
<dbReference type="InterPro" id="IPR003995">
    <property type="entry name" value="RTX_toxin_determinant-A"/>
</dbReference>
<dbReference type="SMART" id="SM00257">
    <property type="entry name" value="LysM"/>
    <property type="match status" value="1"/>
</dbReference>
<name>A0A7C4NT29_9BACT</name>
<dbReference type="InterPro" id="IPR018511">
    <property type="entry name" value="Hemolysin-typ_Ca-bd_CS"/>
</dbReference>
<dbReference type="PANTHER" id="PTHR39431">
    <property type="entry name" value="FRPA/C-RELATED PROTEIN"/>
    <property type="match status" value="1"/>
</dbReference>
<keyword evidence="4" id="KW-0843">Virulence</keyword>
<dbReference type="PRINTS" id="PR00313">
    <property type="entry name" value="CABNDNGRPT"/>
</dbReference>
<dbReference type="PROSITE" id="PS50943">
    <property type="entry name" value="HTH_CROC1"/>
    <property type="match status" value="1"/>
</dbReference>
<evidence type="ECO:0000313" key="8">
    <source>
        <dbReference type="EMBL" id="HGQ85397.1"/>
    </source>
</evidence>
<evidence type="ECO:0000256" key="5">
    <source>
        <dbReference type="ARBA" id="ARBA00023136"/>
    </source>
</evidence>
<dbReference type="CDD" id="cd00442">
    <property type="entry name" value="Lyz-like"/>
    <property type="match status" value="1"/>
</dbReference>
<comment type="caution">
    <text evidence="8">The sequence shown here is derived from an EMBL/GenBank/DDBJ whole genome shotgun (WGS) entry which is preliminary data.</text>
</comment>
<keyword evidence="5" id="KW-0472">Membrane</keyword>
<feature type="domain" description="HTH cro/C1-type" evidence="6">
    <location>
        <begin position="203"/>
        <end position="219"/>
    </location>
</feature>
<feature type="domain" description="LysM" evidence="7">
    <location>
        <begin position="195"/>
        <end position="243"/>
    </location>
</feature>
<dbReference type="CDD" id="cd00118">
    <property type="entry name" value="LysM"/>
    <property type="match status" value="1"/>
</dbReference>
<evidence type="ECO:0000259" key="6">
    <source>
        <dbReference type="PROSITE" id="PS50943"/>
    </source>
</evidence>
<dbReference type="Pfam" id="PF01476">
    <property type="entry name" value="LysM"/>
    <property type="match status" value="1"/>
</dbReference>
<dbReference type="InterPro" id="IPR036779">
    <property type="entry name" value="LysM_dom_sf"/>
</dbReference>
<evidence type="ECO:0000256" key="2">
    <source>
        <dbReference type="ARBA" id="ARBA00022656"/>
    </source>
</evidence>
<dbReference type="PRINTS" id="PR01488">
    <property type="entry name" value="RTXTOXINA"/>
</dbReference>
<reference evidence="8" key="1">
    <citation type="journal article" date="2020" name="mSystems">
        <title>Genome- and Community-Level Interaction Insights into Carbon Utilization and Element Cycling Functions of Hydrothermarchaeota in Hydrothermal Sediment.</title>
        <authorList>
            <person name="Zhou Z."/>
            <person name="Liu Y."/>
            <person name="Xu W."/>
            <person name="Pan J."/>
            <person name="Luo Z.H."/>
            <person name="Li M."/>
        </authorList>
    </citation>
    <scope>NUCLEOTIDE SEQUENCE [LARGE SCALE GENOMIC DNA]</scope>
    <source>
        <strain evidence="8">SpSt-6</strain>
    </source>
</reference>
<proteinExistence type="predicted"/>
<dbReference type="PANTHER" id="PTHR39431:SF1">
    <property type="entry name" value="FRPA_C-RELATED PROTEIN"/>
    <property type="match status" value="1"/>
</dbReference>
<dbReference type="InterPro" id="IPR010566">
    <property type="entry name" value="Haemolys_ca-bd"/>
</dbReference>
<dbReference type="GO" id="GO:0016020">
    <property type="term" value="C:membrane"/>
    <property type="evidence" value="ECO:0007669"/>
    <property type="project" value="UniProtKB-SubCell"/>
</dbReference>
<dbReference type="PROSITE" id="PS00330">
    <property type="entry name" value="HEMOLYSIN_CALCIUM"/>
    <property type="match status" value="3"/>
</dbReference>
<dbReference type="PROSITE" id="PS51782">
    <property type="entry name" value="LYSM"/>
    <property type="match status" value="1"/>
</dbReference>
<gene>
    <name evidence="8" type="ORF">ENT66_03310</name>
</gene>
<dbReference type="AlphaFoldDB" id="A0A7C4NT29"/>
<organism evidence="8">
    <name type="scientific">Thermodesulfobacterium geofontis</name>
    <dbReference type="NCBI Taxonomy" id="1295609"/>
    <lineage>
        <taxon>Bacteria</taxon>
        <taxon>Pseudomonadati</taxon>
        <taxon>Thermodesulfobacteriota</taxon>
        <taxon>Thermodesulfobacteria</taxon>
        <taxon>Thermodesulfobacteriales</taxon>
        <taxon>Thermodesulfobacteriaceae</taxon>
        <taxon>Thermodesulfobacterium</taxon>
    </lineage>
</organism>
<protein>
    <submittedName>
        <fullName evidence="8">LysM peptidoglycan-binding domain-containing protein</fullName>
    </submittedName>
</protein>
<sequence length="1176" mass="133173">MGTHYYDPIDRSPGRLAGNSRKWGDAPADVKEAVVNMIINEGRKAGLSDRDIAILLAIAYVESGFSPDAAARTTTASGVGQFIDNTWKTFGKGDPFNAEANIQALVKEYLFIKENRIQKYNLTEDYIYKYHHDGLYSYIPGEKNIDYGGLNLSRSKVMPLADYYYNKLTQNASIDSYLNPYLKRANTNSLHTSNQYYIVQPGDTLSKIAKRYGVDLNDLINENRRRGLIEDPNLIYPGQRIYIPGYQEKVRSNVQEGSRRIDPLVIDLDGDGIKLVNINRSNAMFDLTGSGFANRTGWISGGDAFLVWDRNNDKRINDISEMFGNERESGFKALSLYDTNRDGKIDALDDVFKNLKLWQDRNGDGRTDEGELLSLSDVGIKSISLKPIQTNINQEGNTITEVGSVEFEDGKTTQAGNVNFELDRLYSYYNREVELNPEVVNLPWVRGYGFMPDLPVAMSLDNTLLQMVKDAVTERDLTKLKEKFEKIIFRWAGVENITDKEIGVSWAILSGNDREHRLLHFDGGITLSYEQVGALQKFVGMTPEEVVDTVRHRSGQYFLEAWNTMFKGLFTRFVVDAGLLEDILPAYYDFFTDKIIIDEEFDIKAYESQIKQMLSSQDTNQINLAFISMMVLKEINLLETQFINKLYTDFSKNLEIFISPYTSFLFKGIIFGTTGDDVLYGTEGDNVISGGPGNDKIYGYGGNDTLIGGPGNDYLEGGKGSDIYIFNKGDGEDKIVEWWDEPNKTNIVKFGESITKDDILFKREGEDLIVEIKDSFDRIKIFGWFVEENSPKIDRFEFPDGSIITKDEINNLENIKFSQIKGTDRDDEIYGSYFDEMIYGYGGNDYIYGKGGNDFINAGDGNDYISVNDGNSVIIGDKGNDYICLYGQGEKIVEFNKGDGIDTINLLIWGNSSLKIKFGEGISKDDLCYQLKEEGIFIGLKNAEEGIFIKLWAKKGTVERIWGEVFLIKYDYYTAGWSGVYNLVNKISIEFKDGSFVSGSKILESFAIKGTEENNNLYGTEEPDILIGKKGNDYLNGGSGRDLYIFNPGDGQDIVQNRESQGIYNGDILNFKTDKKNIVFFRDNNDLIIGYSNNDFVKVLDQFKDENSGIEKIEVKDGYYITRWDIENIVNAMIDFTNDKGMSYAEIYNNLLNNQNFNMLLSQNWSKSWVDFMGVT</sequence>
<keyword evidence="3" id="KW-0677">Repeat</keyword>
<dbReference type="GO" id="GO:0005509">
    <property type="term" value="F:calcium ion binding"/>
    <property type="evidence" value="ECO:0007669"/>
    <property type="project" value="InterPro"/>
</dbReference>
<evidence type="ECO:0000256" key="3">
    <source>
        <dbReference type="ARBA" id="ARBA00022737"/>
    </source>
</evidence>
<dbReference type="Gene3D" id="1.10.530.10">
    <property type="match status" value="1"/>
</dbReference>
<evidence type="ECO:0000259" key="7">
    <source>
        <dbReference type="PROSITE" id="PS51782"/>
    </source>
</evidence>
<dbReference type="InterPro" id="IPR023346">
    <property type="entry name" value="Lysozyme-like_dom_sf"/>
</dbReference>
<dbReference type="GO" id="GO:0090729">
    <property type="term" value="F:toxin activity"/>
    <property type="evidence" value="ECO:0007669"/>
    <property type="project" value="UniProtKB-KW"/>
</dbReference>
<dbReference type="EMBL" id="DSZN01000061">
    <property type="protein sequence ID" value="HGQ85397.1"/>
    <property type="molecule type" value="Genomic_DNA"/>
</dbReference>
<dbReference type="Gene3D" id="2.150.10.10">
    <property type="entry name" value="Serralysin-like metalloprotease, C-terminal"/>
    <property type="match status" value="3"/>
</dbReference>
<dbReference type="GO" id="GO:0005576">
    <property type="term" value="C:extracellular region"/>
    <property type="evidence" value="ECO:0007669"/>
    <property type="project" value="InterPro"/>
</dbReference>
<evidence type="ECO:0000256" key="1">
    <source>
        <dbReference type="ARBA" id="ARBA00004370"/>
    </source>
</evidence>
<keyword evidence="2" id="KW-0800">Toxin</keyword>
<accession>A0A7C4NT29</accession>
<dbReference type="SUPFAM" id="SSF51120">
    <property type="entry name" value="beta-Roll"/>
    <property type="match status" value="3"/>
</dbReference>
<dbReference type="InterPro" id="IPR011049">
    <property type="entry name" value="Serralysin-like_metalloprot_C"/>
</dbReference>